<dbReference type="Proteomes" id="UP000536835">
    <property type="component" value="Unassembled WGS sequence"/>
</dbReference>
<dbReference type="InterPro" id="IPR016181">
    <property type="entry name" value="Acyl_CoA_acyltransferase"/>
</dbReference>
<proteinExistence type="predicted"/>
<dbReference type="Gene3D" id="3.40.630.30">
    <property type="match status" value="1"/>
</dbReference>
<evidence type="ECO:0000313" key="3">
    <source>
        <dbReference type="Proteomes" id="UP000536835"/>
    </source>
</evidence>
<feature type="domain" description="N-acetyltransferase" evidence="1">
    <location>
        <begin position="18"/>
        <end position="201"/>
    </location>
</feature>
<name>A0A7Y3W6B7_9PROT</name>
<organism evidence="2 3">
    <name type="scientific">Parvularcula mediterranea</name>
    <dbReference type="NCBI Taxonomy" id="2732508"/>
    <lineage>
        <taxon>Bacteria</taxon>
        <taxon>Pseudomonadati</taxon>
        <taxon>Pseudomonadota</taxon>
        <taxon>Alphaproteobacteria</taxon>
        <taxon>Parvularculales</taxon>
        <taxon>Parvularculaceae</taxon>
        <taxon>Parvularcula</taxon>
    </lineage>
</organism>
<dbReference type="SUPFAM" id="SSF55729">
    <property type="entry name" value="Acyl-CoA N-acyltransferases (Nat)"/>
    <property type="match status" value="1"/>
</dbReference>
<keyword evidence="3" id="KW-1185">Reference proteome</keyword>
<reference evidence="2 3" key="1">
    <citation type="submission" date="2020-05" db="EMBL/GenBank/DDBJ databases">
        <title>Parvularcula mediterraneae sp. nov., isolated from polypropylene straw from shallow seawater of the seashore of Laganas in Zakynthos island, Greece.</title>
        <authorList>
            <person name="Szabo I."/>
            <person name="Al-Omari J."/>
            <person name="Rado J."/>
            <person name="Szerdahelyi G.S."/>
        </authorList>
    </citation>
    <scope>NUCLEOTIDE SEQUENCE [LARGE SCALE GENOMIC DNA]</scope>
    <source>
        <strain evidence="2 3">ZS-1/3</strain>
    </source>
</reference>
<dbReference type="EMBL" id="JABFCX010000003">
    <property type="protein sequence ID" value="NNU17559.1"/>
    <property type="molecule type" value="Genomic_DNA"/>
</dbReference>
<dbReference type="InterPro" id="IPR000182">
    <property type="entry name" value="GNAT_dom"/>
</dbReference>
<dbReference type="Pfam" id="PF00583">
    <property type="entry name" value="Acetyltransf_1"/>
    <property type="match status" value="1"/>
</dbReference>
<dbReference type="AlphaFoldDB" id="A0A7Y3W6B7"/>
<sequence length="201" mass="22576">MAEFERPIRTTLTDGTPVMIRQIHPEDKHYLNEGLEELSLEAQHYRFFAPKKAFSERELEAFTEIDHHTHDAWGAFDESGDGPKPIGIARYIQQEESPTAADFAVTVLDSHQGRGLGTLLLGVIASRATDNGIAHFRSVDMSDNRKLFDLLDDFEVERDTRGPEVGIDLKLHDDPAAYPKTPGGEVFRRAHELYCQACGAR</sequence>
<dbReference type="PROSITE" id="PS51186">
    <property type="entry name" value="GNAT"/>
    <property type="match status" value="1"/>
</dbReference>
<dbReference type="RefSeq" id="WP_173201103.1">
    <property type="nucleotide sequence ID" value="NZ_JABFCX010000003.1"/>
</dbReference>
<accession>A0A7Y3W6B7</accession>
<dbReference type="GO" id="GO:0016747">
    <property type="term" value="F:acyltransferase activity, transferring groups other than amino-acyl groups"/>
    <property type="evidence" value="ECO:0007669"/>
    <property type="project" value="InterPro"/>
</dbReference>
<comment type="caution">
    <text evidence="2">The sequence shown here is derived from an EMBL/GenBank/DDBJ whole genome shotgun (WGS) entry which is preliminary data.</text>
</comment>
<gene>
    <name evidence="2" type="ORF">HK107_14605</name>
</gene>
<protein>
    <submittedName>
        <fullName evidence="2">GNAT family N-acetyltransferase</fullName>
    </submittedName>
</protein>
<evidence type="ECO:0000259" key="1">
    <source>
        <dbReference type="PROSITE" id="PS51186"/>
    </source>
</evidence>
<keyword evidence="2" id="KW-0808">Transferase</keyword>
<evidence type="ECO:0000313" key="2">
    <source>
        <dbReference type="EMBL" id="NNU17559.1"/>
    </source>
</evidence>